<dbReference type="InterPro" id="IPR000115">
    <property type="entry name" value="PRibGlycinamide_synth"/>
</dbReference>
<evidence type="ECO:0000256" key="8">
    <source>
        <dbReference type="ARBA" id="ARBA00022840"/>
    </source>
</evidence>
<comment type="similarity">
    <text evidence="9 12">Belongs to the GARS family.</text>
</comment>
<dbReference type="InterPro" id="IPR020559">
    <property type="entry name" value="PRibGlycinamide_synth_CS"/>
</dbReference>
<reference evidence="15 16" key="1">
    <citation type="submission" date="2020-03" db="EMBL/GenBank/DDBJ databases">
        <title>Alteromonas ponticola sp. nov., isolated from seawater.</title>
        <authorList>
            <person name="Yoon J.-H."/>
            <person name="Kim Y.-O."/>
        </authorList>
    </citation>
    <scope>NUCLEOTIDE SEQUENCE [LARGE SCALE GENOMIC DNA]</scope>
    <source>
        <strain evidence="15 16">MYP5</strain>
    </source>
</reference>
<evidence type="ECO:0000313" key="15">
    <source>
        <dbReference type="EMBL" id="NMH60799.1"/>
    </source>
</evidence>
<feature type="domain" description="ATP-grasp" evidence="14">
    <location>
        <begin position="109"/>
        <end position="316"/>
    </location>
</feature>
<keyword evidence="6 13" id="KW-0547">Nucleotide-binding</keyword>
<evidence type="ECO:0000256" key="4">
    <source>
        <dbReference type="ARBA" id="ARBA00013255"/>
    </source>
</evidence>
<evidence type="ECO:0000259" key="14">
    <source>
        <dbReference type="PROSITE" id="PS50975"/>
    </source>
</evidence>
<evidence type="ECO:0000256" key="3">
    <source>
        <dbReference type="ARBA" id="ARBA00005174"/>
    </source>
</evidence>
<dbReference type="SMART" id="SM01209">
    <property type="entry name" value="GARS_A"/>
    <property type="match status" value="1"/>
</dbReference>
<dbReference type="Gene3D" id="3.40.50.20">
    <property type="match status" value="1"/>
</dbReference>
<name>A0ABX1R2W1_9ALTE</name>
<organism evidence="15 16">
    <name type="scientific">Alteromonas ponticola</name>
    <dbReference type="NCBI Taxonomy" id="2720613"/>
    <lineage>
        <taxon>Bacteria</taxon>
        <taxon>Pseudomonadati</taxon>
        <taxon>Pseudomonadota</taxon>
        <taxon>Gammaproteobacteria</taxon>
        <taxon>Alteromonadales</taxon>
        <taxon>Alteromonadaceae</taxon>
        <taxon>Alteromonas/Salinimonas group</taxon>
        <taxon>Alteromonas</taxon>
    </lineage>
</organism>
<dbReference type="PROSITE" id="PS00184">
    <property type="entry name" value="GARS"/>
    <property type="match status" value="1"/>
</dbReference>
<sequence length="429" mass="45417">MNVLVIGGGGREHALAWKVAQSENVKHVYVAPGNAGTASEAKLQNVEIGVTDIPALINFAKDKSIQLTIVGPEAPLVEGVVDAFNQAGLAIFGPTQAAAQLEGSKAFTKDFLARHKIPTAEYATFTQIDEALAYVREKGAPIVIKADGLAAGKGVIVAMKLTDAESAIRDMLADNVFGEAGSRVVIEEFLDGEEASFIVMVDGKNILPFATSQDHKRAANGDKGPNTGGMGAYSPAPVVTADIHRRIMQEVIEPTVAGMAAEGNPYSGFLYAGLMIMADGTPKVIEYNCRFGDPETQPIMMRLKSDLAELCLLACKEQLDQASITFDERAAVGVVLAAGGYPGNYDKGLPIHGLEQASGLQGKVFHAGTAIKNNQVVTSGGRVLCATALGNNVTEAQENAYELVNAISWPDMYFRTDIAHRAIARESKV</sequence>
<dbReference type="Gene3D" id="3.30.1490.20">
    <property type="entry name" value="ATP-grasp fold, A domain"/>
    <property type="match status" value="1"/>
</dbReference>
<keyword evidence="7 12" id="KW-0658">Purine biosynthesis</keyword>
<evidence type="ECO:0000256" key="1">
    <source>
        <dbReference type="ARBA" id="ARBA00001936"/>
    </source>
</evidence>
<gene>
    <name evidence="12 15" type="primary">purD</name>
    <name evidence="15" type="ORF">HCJ96_12250</name>
</gene>
<dbReference type="EC" id="6.3.4.13" evidence="4 12"/>
<dbReference type="Gene3D" id="3.30.470.20">
    <property type="entry name" value="ATP-grasp fold, B domain"/>
    <property type="match status" value="1"/>
</dbReference>
<comment type="pathway">
    <text evidence="3 12">Purine metabolism; IMP biosynthesis via de novo pathway; N(1)-(5-phospho-D-ribosyl)glycinamide from 5-phospho-alpha-D-ribose 1-diphosphate: step 2/2.</text>
</comment>
<keyword evidence="5 12" id="KW-0436">Ligase</keyword>
<dbReference type="GO" id="GO:0004637">
    <property type="term" value="F:phosphoribosylamine-glycine ligase activity"/>
    <property type="evidence" value="ECO:0007669"/>
    <property type="project" value="UniProtKB-EC"/>
</dbReference>
<dbReference type="Gene3D" id="3.90.600.10">
    <property type="entry name" value="Phosphoribosylglycinamide synthetase, C-terminal domain"/>
    <property type="match status" value="1"/>
</dbReference>
<evidence type="ECO:0000256" key="13">
    <source>
        <dbReference type="PROSITE-ProRule" id="PRU00409"/>
    </source>
</evidence>
<evidence type="ECO:0000256" key="6">
    <source>
        <dbReference type="ARBA" id="ARBA00022741"/>
    </source>
</evidence>
<evidence type="ECO:0000256" key="10">
    <source>
        <dbReference type="ARBA" id="ARBA00042242"/>
    </source>
</evidence>
<comment type="cofactor">
    <cofactor evidence="2">
        <name>Mg(2+)</name>
        <dbReference type="ChEBI" id="CHEBI:18420"/>
    </cofactor>
</comment>
<dbReference type="SMART" id="SM01210">
    <property type="entry name" value="GARS_C"/>
    <property type="match status" value="1"/>
</dbReference>
<evidence type="ECO:0000256" key="7">
    <source>
        <dbReference type="ARBA" id="ARBA00022755"/>
    </source>
</evidence>
<dbReference type="InterPro" id="IPR013815">
    <property type="entry name" value="ATP_grasp_subdomain_1"/>
</dbReference>
<dbReference type="PROSITE" id="PS50975">
    <property type="entry name" value="ATP_GRASP"/>
    <property type="match status" value="1"/>
</dbReference>
<dbReference type="InterPro" id="IPR020562">
    <property type="entry name" value="PRibGlycinamide_synth_N"/>
</dbReference>
<dbReference type="PANTHER" id="PTHR43472">
    <property type="entry name" value="PHOSPHORIBOSYLAMINE--GLYCINE LIGASE"/>
    <property type="match status" value="1"/>
</dbReference>
<dbReference type="RefSeq" id="WP_169211355.1">
    <property type="nucleotide sequence ID" value="NZ_JAATNW010000006.1"/>
</dbReference>
<dbReference type="NCBIfam" id="TIGR00877">
    <property type="entry name" value="purD"/>
    <property type="match status" value="1"/>
</dbReference>
<dbReference type="EMBL" id="JAATNW010000006">
    <property type="protein sequence ID" value="NMH60799.1"/>
    <property type="molecule type" value="Genomic_DNA"/>
</dbReference>
<protein>
    <recommendedName>
        <fullName evidence="4 12">Phosphoribosylamine--glycine ligase</fullName>
        <ecNumber evidence="4 12">6.3.4.13</ecNumber>
    </recommendedName>
    <alternativeName>
        <fullName evidence="12">GARS</fullName>
    </alternativeName>
    <alternativeName>
        <fullName evidence="10 12">Glycinamide ribonucleotide synthetase</fullName>
    </alternativeName>
    <alternativeName>
        <fullName evidence="11 12">Phosphoribosylglycinamide synthetase</fullName>
    </alternativeName>
</protein>
<dbReference type="InterPro" id="IPR016185">
    <property type="entry name" value="PreATP-grasp_dom_sf"/>
</dbReference>
<dbReference type="Pfam" id="PF02843">
    <property type="entry name" value="GARS_C"/>
    <property type="match status" value="1"/>
</dbReference>
<proteinExistence type="inferred from homology"/>
<dbReference type="Proteomes" id="UP000709336">
    <property type="component" value="Unassembled WGS sequence"/>
</dbReference>
<dbReference type="InterPro" id="IPR011054">
    <property type="entry name" value="Rudment_hybrid_motif"/>
</dbReference>
<keyword evidence="16" id="KW-1185">Reference proteome</keyword>
<evidence type="ECO:0000256" key="12">
    <source>
        <dbReference type="HAMAP-Rule" id="MF_00138"/>
    </source>
</evidence>
<dbReference type="SUPFAM" id="SSF52440">
    <property type="entry name" value="PreATP-grasp domain"/>
    <property type="match status" value="1"/>
</dbReference>
<dbReference type="InterPro" id="IPR011761">
    <property type="entry name" value="ATP-grasp"/>
</dbReference>
<keyword evidence="8 13" id="KW-0067">ATP-binding</keyword>
<dbReference type="Pfam" id="PF01071">
    <property type="entry name" value="GARS_A"/>
    <property type="match status" value="1"/>
</dbReference>
<dbReference type="HAMAP" id="MF_00138">
    <property type="entry name" value="GARS"/>
    <property type="match status" value="1"/>
</dbReference>
<dbReference type="InterPro" id="IPR020561">
    <property type="entry name" value="PRibGlycinamid_synth_ATP-grasp"/>
</dbReference>
<dbReference type="SUPFAM" id="SSF51246">
    <property type="entry name" value="Rudiment single hybrid motif"/>
    <property type="match status" value="1"/>
</dbReference>
<comment type="cofactor">
    <cofactor evidence="1">
        <name>Mn(2+)</name>
        <dbReference type="ChEBI" id="CHEBI:29035"/>
    </cofactor>
</comment>
<evidence type="ECO:0000313" key="16">
    <source>
        <dbReference type="Proteomes" id="UP000709336"/>
    </source>
</evidence>
<dbReference type="InterPro" id="IPR020560">
    <property type="entry name" value="PRibGlycinamide_synth_C-dom"/>
</dbReference>
<dbReference type="PANTHER" id="PTHR43472:SF1">
    <property type="entry name" value="PHOSPHORIBOSYLAMINE--GLYCINE LIGASE, CHLOROPLASTIC"/>
    <property type="match status" value="1"/>
</dbReference>
<comment type="caution">
    <text evidence="15">The sequence shown here is derived from an EMBL/GenBank/DDBJ whole genome shotgun (WGS) entry which is preliminary data.</text>
</comment>
<dbReference type="Pfam" id="PF02844">
    <property type="entry name" value="GARS_N"/>
    <property type="match status" value="1"/>
</dbReference>
<evidence type="ECO:0000256" key="9">
    <source>
        <dbReference type="ARBA" id="ARBA00038345"/>
    </source>
</evidence>
<dbReference type="SUPFAM" id="SSF56059">
    <property type="entry name" value="Glutathione synthetase ATP-binding domain-like"/>
    <property type="match status" value="1"/>
</dbReference>
<accession>A0ABX1R2W1</accession>
<evidence type="ECO:0000256" key="11">
    <source>
        <dbReference type="ARBA" id="ARBA00042864"/>
    </source>
</evidence>
<comment type="catalytic activity">
    <reaction evidence="12">
        <text>5-phospho-beta-D-ribosylamine + glycine + ATP = N(1)-(5-phospho-beta-D-ribosyl)glycinamide + ADP + phosphate + H(+)</text>
        <dbReference type="Rhea" id="RHEA:17453"/>
        <dbReference type="ChEBI" id="CHEBI:15378"/>
        <dbReference type="ChEBI" id="CHEBI:30616"/>
        <dbReference type="ChEBI" id="CHEBI:43474"/>
        <dbReference type="ChEBI" id="CHEBI:57305"/>
        <dbReference type="ChEBI" id="CHEBI:58681"/>
        <dbReference type="ChEBI" id="CHEBI:143788"/>
        <dbReference type="ChEBI" id="CHEBI:456216"/>
        <dbReference type="EC" id="6.3.4.13"/>
    </reaction>
</comment>
<evidence type="ECO:0000256" key="5">
    <source>
        <dbReference type="ARBA" id="ARBA00022598"/>
    </source>
</evidence>
<dbReference type="InterPro" id="IPR037123">
    <property type="entry name" value="PRibGlycinamide_synth_C_sf"/>
</dbReference>
<evidence type="ECO:0000256" key="2">
    <source>
        <dbReference type="ARBA" id="ARBA00001946"/>
    </source>
</evidence>